<keyword evidence="2" id="KW-0472">Membrane</keyword>
<keyword evidence="2" id="KW-1133">Transmembrane helix</keyword>
<feature type="transmembrane region" description="Helical" evidence="2">
    <location>
        <begin position="6"/>
        <end position="25"/>
    </location>
</feature>
<feature type="transmembrane region" description="Helical" evidence="2">
    <location>
        <begin position="32"/>
        <end position="52"/>
    </location>
</feature>
<dbReference type="PANTHER" id="PTHR43280">
    <property type="entry name" value="ARAC-FAMILY TRANSCRIPTIONAL REGULATOR"/>
    <property type="match status" value="1"/>
</dbReference>
<gene>
    <name evidence="4" type="ORF">ESB04_11965</name>
</gene>
<proteinExistence type="predicted"/>
<name>A0A4Q1BX10_9BACT</name>
<feature type="transmembrane region" description="Helical" evidence="2">
    <location>
        <begin position="95"/>
        <end position="113"/>
    </location>
</feature>
<comment type="caution">
    <text evidence="4">The sequence shown here is derived from an EMBL/GenBank/DDBJ whole genome shotgun (WGS) entry which is preliminary data.</text>
</comment>
<evidence type="ECO:0000313" key="4">
    <source>
        <dbReference type="EMBL" id="RXK46533.1"/>
    </source>
</evidence>
<dbReference type="EMBL" id="SDHY01000009">
    <property type="protein sequence ID" value="RXK46533.1"/>
    <property type="molecule type" value="Genomic_DNA"/>
</dbReference>
<reference evidence="4 5" key="1">
    <citation type="submission" date="2019-01" db="EMBL/GenBank/DDBJ databases">
        <title>Cytophagaceae bacterium strain CAR-16.</title>
        <authorList>
            <person name="Chen W.-M."/>
        </authorList>
    </citation>
    <scope>NUCLEOTIDE SEQUENCE [LARGE SCALE GENOMIC DNA]</scope>
    <source>
        <strain evidence="4 5">CAR-16</strain>
    </source>
</reference>
<evidence type="ECO:0000259" key="3">
    <source>
        <dbReference type="PROSITE" id="PS01124"/>
    </source>
</evidence>
<evidence type="ECO:0000256" key="1">
    <source>
        <dbReference type="ARBA" id="ARBA00023125"/>
    </source>
</evidence>
<evidence type="ECO:0000256" key="2">
    <source>
        <dbReference type="SAM" id="Phobius"/>
    </source>
</evidence>
<dbReference type="GO" id="GO:0003700">
    <property type="term" value="F:DNA-binding transcription factor activity"/>
    <property type="evidence" value="ECO:0007669"/>
    <property type="project" value="InterPro"/>
</dbReference>
<feature type="domain" description="HTH araC/xylS-type" evidence="3">
    <location>
        <begin position="278"/>
        <end position="384"/>
    </location>
</feature>
<dbReference type="GO" id="GO:0043565">
    <property type="term" value="F:sequence-specific DNA binding"/>
    <property type="evidence" value="ECO:0007669"/>
    <property type="project" value="InterPro"/>
</dbReference>
<dbReference type="Proteomes" id="UP000289455">
    <property type="component" value="Unassembled WGS sequence"/>
</dbReference>
<organism evidence="4 5">
    <name type="scientific">Aquirufa rosea</name>
    <dbReference type="NCBI Taxonomy" id="2509241"/>
    <lineage>
        <taxon>Bacteria</taxon>
        <taxon>Pseudomonadati</taxon>
        <taxon>Bacteroidota</taxon>
        <taxon>Cytophagia</taxon>
        <taxon>Cytophagales</taxon>
        <taxon>Flectobacillaceae</taxon>
        <taxon>Aquirufa</taxon>
    </lineage>
</organism>
<feature type="transmembrane region" description="Helical" evidence="2">
    <location>
        <begin position="186"/>
        <end position="208"/>
    </location>
</feature>
<evidence type="ECO:0000313" key="5">
    <source>
        <dbReference type="Proteomes" id="UP000289455"/>
    </source>
</evidence>
<dbReference type="PROSITE" id="PS01124">
    <property type="entry name" value="HTH_ARAC_FAMILY_2"/>
    <property type="match status" value="1"/>
</dbReference>
<dbReference type="AlphaFoldDB" id="A0A4Q1BX10"/>
<keyword evidence="5" id="KW-1185">Reference proteome</keyword>
<sequence length="392" mass="45695">MFDFVPYFSFLTSGIGLLFIAYLLIRFGAYPKVYWLIAIIFSLVFLEFYIYALTSKHIYRMLFLLRVPNIVRAFIPVCLYFYVNQMLSPGKPIKGWQWLHFVFPMVILIGVSPDLFLSSDEKRAILDGYYQKNNYLLIKPAGWIPPGIVQPVSILMGILYGCISWIQINATQKRLGPTFSFVNKQYLIWLKLVSGVLTCYFLLQFYQYATLLFGFSFDPPSQIIKCIIAISLFSFFMNSPNIQENMDGCIIPIEQNPTKIFPSLDLIIPNLVSEFREDSMAIQLDQKIKNSYCYLDASCDLAYMAKLVDLTPQKFSKWVKMCYGISFVEFLNRLKIHYFLAHFDHFDQYTLETYIYKSGFTNRSTFYAAFKKHVGVNPSFYLKEIKHTSLIM</sequence>
<dbReference type="InterPro" id="IPR018060">
    <property type="entry name" value="HTH_AraC"/>
</dbReference>
<feature type="transmembrane region" description="Helical" evidence="2">
    <location>
        <begin position="143"/>
        <end position="166"/>
    </location>
</feature>
<accession>A0A4Q1BX10</accession>
<protein>
    <submittedName>
        <fullName evidence="4">AraC family transcriptional regulator</fullName>
    </submittedName>
</protein>
<dbReference type="Gene3D" id="1.10.10.60">
    <property type="entry name" value="Homeodomain-like"/>
    <property type="match status" value="1"/>
</dbReference>
<dbReference type="RefSeq" id="WP_129027989.1">
    <property type="nucleotide sequence ID" value="NZ_SDHY01000009.1"/>
</dbReference>
<keyword evidence="1" id="KW-0238">DNA-binding</keyword>
<feature type="transmembrane region" description="Helical" evidence="2">
    <location>
        <begin position="58"/>
        <end position="83"/>
    </location>
</feature>
<dbReference type="Pfam" id="PF12833">
    <property type="entry name" value="HTH_18"/>
    <property type="match status" value="1"/>
</dbReference>
<dbReference type="PANTHER" id="PTHR43280:SF27">
    <property type="entry name" value="TRANSCRIPTIONAL REGULATOR MTLR"/>
    <property type="match status" value="1"/>
</dbReference>
<dbReference type="SMART" id="SM00342">
    <property type="entry name" value="HTH_ARAC"/>
    <property type="match status" value="1"/>
</dbReference>
<keyword evidence="2" id="KW-0812">Transmembrane</keyword>
<dbReference type="OrthoDB" id="9779074at2"/>